<proteinExistence type="predicted"/>
<dbReference type="WBParaSite" id="Csp11.Scaffold630.g17178.t1">
    <property type="protein sequence ID" value="Csp11.Scaffold630.g17178.t1"/>
    <property type="gene ID" value="Csp11.Scaffold630.g17178"/>
</dbReference>
<evidence type="ECO:0000313" key="4">
    <source>
        <dbReference type="WBParaSite" id="Csp11.Scaffold630.g17178.t1"/>
    </source>
</evidence>
<dbReference type="SUPFAM" id="SSF54695">
    <property type="entry name" value="POZ domain"/>
    <property type="match status" value="1"/>
</dbReference>
<dbReference type="SMART" id="SM00225">
    <property type="entry name" value="BTB"/>
    <property type="match status" value="1"/>
</dbReference>
<feature type="compositionally biased region" description="Basic and acidic residues" evidence="1">
    <location>
        <begin position="32"/>
        <end position="42"/>
    </location>
</feature>
<dbReference type="InterPro" id="IPR052664">
    <property type="entry name" value="BTB-MATH_domain_protein"/>
</dbReference>
<name>A0A1I7ULJ6_9PELO</name>
<dbReference type="Gene3D" id="3.30.710.10">
    <property type="entry name" value="Potassium Channel Kv1.1, Chain A"/>
    <property type="match status" value="1"/>
</dbReference>
<reference evidence="4" key="1">
    <citation type="submission" date="2016-11" db="UniProtKB">
        <authorList>
            <consortium name="WormBaseParasite"/>
        </authorList>
    </citation>
    <scope>IDENTIFICATION</scope>
</reference>
<organism evidence="3 4">
    <name type="scientific">Caenorhabditis tropicalis</name>
    <dbReference type="NCBI Taxonomy" id="1561998"/>
    <lineage>
        <taxon>Eukaryota</taxon>
        <taxon>Metazoa</taxon>
        <taxon>Ecdysozoa</taxon>
        <taxon>Nematoda</taxon>
        <taxon>Chromadorea</taxon>
        <taxon>Rhabditida</taxon>
        <taxon>Rhabditina</taxon>
        <taxon>Rhabditomorpha</taxon>
        <taxon>Rhabditoidea</taxon>
        <taxon>Rhabditidae</taxon>
        <taxon>Peloderinae</taxon>
        <taxon>Caenorhabditis</taxon>
    </lineage>
</organism>
<dbReference type="Proteomes" id="UP000095282">
    <property type="component" value="Unplaced"/>
</dbReference>
<dbReference type="Pfam" id="PF00917">
    <property type="entry name" value="MATH"/>
    <property type="match status" value="1"/>
</dbReference>
<dbReference type="CDD" id="cd18186">
    <property type="entry name" value="BTB_POZ_ZBTB_KLHL-like"/>
    <property type="match status" value="1"/>
</dbReference>
<dbReference type="AlphaFoldDB" id="A0A1I7ULJ6"/>
<keyword evidence="3" id="KW-1185">Reference proteome</keyword>
<dbReference type="SUPFAM" id="SSF49599">
    <property type="entry name" value="TRAF domain-like"/>
    <property type="match status" value="1"/>
</dbReference>
<dbReference type="CDD" id="cd00121">
    <property type="entry name" value="MATH"/>
    <property type="match status" value="1"/>
</dbReference>
<evidence type="ECO:0000256" key="1">
    <source>
        <dbReference type="SAM" id="MobiDB-lite"/>
    </source>
</evidence>
<accession>A0A1I7ULJ6</accession>
<protein>
    <submittedName>
        <fullName evidence="4">BTB domain-containing protein</fullName>
    </submittedName>
</protein>
<dbReference type="Gene3D" id="2.60.210.10">
    <property type="entry name" value="Apoptosis, Tumor Necrosis Factor Receptor Associated Protein 2, Chain A"/>
    <property type="match status" value="1"/>
</dbReference>
<dbReference type="PROSITE" id="PS50097">
    <property type="entry name" value="BTB"/>
    <property type="match status" value="1"/>
</dbReference>
<feature type="region of interest" description="Disordered" evidence="1">
    <location>
        <begin position="74"/>
        <end position="96"/>
    </location>
</feature>
<dbReference type="PANTHER" id="PTHR22743:SF165">
    <property type="entry name" value="BTB AND MATH DOMAIN CONTAINING-RELATED"/>
    <property type="match status" value="1"/>
</dbReference>
<dbReference type="SMART" id="SM00061">
    <property type="entry name" value="MATH"/>
    <property type="match status" value="1"/>
</dbReference>
<feature type="region of interest" description="Disordered" evidence="1">
    <location>
        <begin position="1"/>
        <end position="42"/>
    </location>
</feature>
<dbReference type="Pfam" id="PF00651">
    <property type="entry name" value="BTB"/>
    <property type="match status" value="1"/>
</dbReference>
<sequence>MSQNNDAISLTKEPIEVKTEPPSSDSDDNDSNEERKDIEEMCEKLVEKQEKILENVLEELHSIRNQLNSRKKKLLVEESGNPAKKSDVSEDSETSKPSLSMKNFEVKYTFKGVSRMTECQRMDSIPEEHFGVSWKFVIHRNKDNFGVYVFCLGDFDSENEWVEASYGLCFKTATGLPVVFESVKKFSRNGEKKEAYWGHPSCITWDELNETALIDGNLTLVSEFQIRKMNGIYKDNLREFDDSMEEFSDVVLVVNGQKFHVSKLFLSAQSPFFKSLFKEKLLPEVELSGFDADDFQNYLEVLYGHPAIDEHTVEGILVLSDICDTKTVIRKCEEFLVKESKKTLKKKLEMAVKFNLEQLKKICLSQIRNPIDVRSVIPGDIHDMDPSLTTALLEKSLSFYSIVNVRPPR</sequence>
<dbReference type="eggNOG" id="ENOG502RXUT">
    <property type="taxonomic scope" value="Eukaryota"/>
</dbReference>
<dbReference type="InterPro" id="IPR011333">
    <property type="entry name" value="SKP1/BTB/POZ_sf"/>
</dbReference>
<feature type="domain" description="BTB" evidence="2">
    <location>
        <begin position="248"/>
        <end position="303"/>
    </location>
</feature>
<dbReference type="STRING" id="1561998.A0A1I7ULJ6"/>
<evidence type="ECO:0000259" key="2">
    <source>
        <dbReference type="PROSITE" id="PS50097"/>
    </source>
</evidence>
<dbReference type="InterPro" id="IPR000210">
    <property type="entry name" value="BTB/POZ_dom"/>
</dbReference>
<evidence type="ECO:0000313" key="3">
    <source>
        <dbReference type="Proteomes" id="UP000095282"/>
    </source>
</evidence>
<dbReference type="InterPro" id="IPR002083">
    <property type="entry name" value="MATH/TRAF_dom"/>
</dbReference>
<dbReference type="PANTHER" id="PTHR22743">
    <property type="entry name" value="MEPRIN/TRAF-LIKE MATH FAMILY-C.ELEGANS"/>
    <property type="match status" value="1"/>
</dbReference>
<dbReference type="InterPro" id="IPR008974">
    <property type="entry name" value="TRAF-like"/>
</dbReference>